<protein>
    <recommendedName>
        <fullName evidence="2">Flavinylation-associated cytochrome domain-containing protein</fullName>
    </recommendedName>
</protein>
<accession>A0A977PKD5</accession>
<gene>
    <name evidence="3" type="ORF">IPA_08915</name>
</gene>
<sequence length="299" mass="32483">MVNWRSTTTLIMFLLGLSVAISGIALFFAPPGSLVNAKLLGLPKATWELFHTTTSIAIVFFATLHVWFNRRALIIYFKKNYKELGVALLITGVLVASSLANAPPATWIDQVRLSIEDWWRTHYSGAKGFGQMTLTELCQKYGIPVNKAINYIKQKYGVTVSPNELLMTIAEKIGTSPAVIGGEIIALKTQTVQAKVTQSPTQTAQATKVIQTTAIQTVTQSPRATGTPTGGGPGGGAGYGMETLQQFCQQNGVPLQEAINYLKQKYGINVTPDMTIRDIAFSVGLKPYQLVQELTELGK</sequence>
<dbReference type="InterPro" id="IPR025517">
    <property type="entry name" value="DUF4405"/>
</dbReference>
<evidence type="ECO:0000313" key="3">
    <source>
        <dbReference type="EMBL" id="UXD21858.1"/>
    </source>
</evidence>
<feature type="transmembrane region" description="Helical" evidence="1">
    <location>
        <begin position="80"/>
        <end position="100"/>
    </location>
</feature>
<organism evidence="3 4">
    <name type="scientific">Ignicoccus pacificus DSM 13166</name>
    <dbReference type="NCBI Taxonomy" id="940294"/>
    <lineage>
        <taxon>Archaea</taxon>
        <taxon>Thermoproteota</taxon>
        <taxon>Thermoprotei</taxon>
        <taxon>Desulfurococcales</taxon>
        <taxon>Desulfurococcaceae</taxon>
        <taxon>Ignicoccus</taxon>
    </lineage>
</organism>
<feature type="transmembrane region" description="Helical" evidence="1">
    <location>
        <begin position="49"/>
        <end position="68"/>
    </location>
</feature>
<feature type="domain" description="Flavinylation-associated cytochrome" evidence="2">
    <location>
        <begin position="8"/>
        <end position="69"/>
    </location>
</feature>
<keyword evidence="4" id="KW-1185">Reference proteome</keyword>
<dbReference type="Proteomes" id="UP001063698">
    <property type="component" value="Chromosome"/>
</dbReference>
<evidence type="ECO:0000313" key="4">
    <source>
        <dbReference type="Proteomes" id="UP001063698"/>
    </source>
</evidence>
<feature type="transmembrane region" description="Helical" evidence="1">
    <location>
        <begin position="7"/>
        <end position="29"/>
    </location>
</feature>
<reference evidence="3" key="1">
    <citation type="submission" date="2013-11" db="EMBL/GenBank/DDBJ databases">
        <title>Comparative genomics of Ignicoccus.</title>
        <authorList>
            <person name="Podar M."/>
        </authorList>
    </citation>
    <scope>NUCLEOTIDE SEQUENCE</scope>
    <source>
        <strain evidence="3">DSM 13166</strain>
    </source>
</reference>
<dbReference type="EMBL" id="CP006868">
    <property type="protein sequence ID" value="UXD21858.1"/>
    <property type="molecule type" value="Genomic_DNA"/>
</dbReference>
<name>A0A977PKD5_9CREN</name>
<keyword evidence="1" id="KW-0472">Membrane</keyword>
<evidence type="ECO:0000256" key="1">
    <source>
        <dbReference type="SAM" id="Phobius"/>
    </source>
</evidence>
<evidence type="ECO:0000259" key="2">
    <source>
        <dbReference type="Pfam" id="PF14358"/>
    </source>
</evidence>
<keyword evidence="1" id="KW-0812">Transmembrane</keyword>
<keyword evidence="1" id="KW-1133">Transmembrane helix</keyword>
<dbReference type="KEGG" id="ipc:IPA_08915"/>
<proteinExistence type="predicted"/>
<dbReference type="Pfam" id="PF14358">
    <property type="entry name" value="DUF4405"/>
    <property type="match status" value="1"/>
</dbReference>
<dbReference type="AlphaFoldDB" id="A0A977PKD5"/>